<gene>
    <name evidence="1" type="ORF">GCU56_14950</name>
    <name evidence="2" type="ORF">GCU56_22885</name>
</gene>
<evidence type="ECO:0000313" key="2">
    <source>
        <dbReference type="EMBL" id="NEK60701.1"/>
    </source>
</evidence>
<dbReference type="AlphaFoldDB" id="A0A7K3W7E8"/>
<comment type="caution">
    <text evidence="2">The sequence shown here is derived from an EMBL/GenBank/DDBJ whole genome shotgun (WGS) entry which is preliminary data.</text>
</comment>
<dbReference type="InterPro" id="IPR022121">
    <property type="entry name" value="Peptidase_M73_camelysin"/>
</dbReference>
<keyword evidence="3" id="KW-1185">Reference proteome</keyword>
<organism evidence="2 3">
    <name type="scientific">Geodermatophilus sabuli</name>
    <dbReference type="NCBI Taxonomy" id="1564158"/>
    <lineage>
        <taxon>Bacteria</taxon>
        <taxon>Bacillati</taxon>
        <taxon>Actinomycetota</taxon>
        <taxon>Actinomycetes</taxon>
        <taxon>Geodermatophilales</taxon>
        <taxon>Geodermatophilaceae</taxon>
        <taxon>Geodermatophilus</taxon>
    </lineage>
</organism>
<dbReference type="Pfam" id="PF12389">
    <property type="entry name" value="Peptidase_M73"/>
    <property type="match status" value="1"/>
</dbReference>
<dbReference type="Proteomes" id="UP000470246">
    <property type="component" value="Unassembled WGS sequence"/>
</dbReference>
<evidence type="ECO:0008006" key="4">
    <source>
        <dbReference type="Google" id="ProtNLM"/>
    </source>
</evidence>
<protein>
    <recommendedName>
        <fullName evidence="4">Camelysin metallo-endopeptidase</fullName>
    </recommendedName>
</protein>
<dbReference type="EMBL" id="JAAGWF010000043">
    <property type="protein sequence ID" value="NEK60701.1"/>
    <property type="molecule type" value="Genomic_DNA"/>
</dbReference>
<name>A0A7K3W7E8_9ACTN</name>
<accession>A0A7K3W7E8</accession>
<dbReference type="EMBL" id="JAAGWF010000017">
    <property type="protein sequence ID" value="NEK59162.1"/>
    <property type="molecule type" value="Genomic_DNA"/>
</dbReference>
<evidence type="ECO:0000313" key="3">
    <source>
        <dbReference type="Proteomes" id="UP000470246"/>
    </source>
</evidence>
<sequence>MRTTAARTTTARKIVGSLGVIGTAAAVAGLGTFGTFTDSTTPISAEVKAGSVDIDLAQGAVTIPATTADFVPGDSLSRTVTLSNKGTSALSMVSLGVTAPVSSVLNTDITNGLQLTLKSCTVAWTQGGTATAPTYTCVGGTEKTFGAGPVVGTFGMAAANSLNPAGVDHLVFTVTLPTTADNTFQGKTSKLELTFSGTQRAGTAR</sequence>
<dbReference type="RefSeq" id="WP_163482544.1">
    <property type="nucleotide sequence ID" value="NZ_JAAGWF010000017.1"/>
</dbReference>
<evidence type="ECO:0000313" key="1">
    <source>
        <dbReference type="EMBL" id="NEK59162.1"/>
    </source>
</evidence>
<reference evidence="2 3" key="1">
    <citation type="submission" date="2020-02" db="EMBL/GenBank/DDBJ databases">
        <title>Geodermatophilus sabuli CPCC 205279 I12A-02694.</title>
        <authorList>
            <person name="Jiang Z."/>
        </authorList>
    </citation>
    <scope>NUCLEOTIDE SEQUENCE [LARGE SCALE GENOMIC DNA]</scope>
    <source>
        <strain evidence="2 3">I12A-02694</strain>
    </source>
</reference>
<proteinExistence type="predicted"/>